<dbReference type="Proteomes" id="UP000235023">
    <property type="component" value="Unassembled WGS sequence"/>
</dbReference>
<name>A0A2J5I7C1_9EURO</name>
<proteinExistence type="predicted"/>
<dbReference type="AlphaFoldDB" id="A0A2J5I7C1"/>
<gene>
    <name evidence="1" type="ORF">BDW42DRAFT_190405</name>
</gene>
<dbReference type="OrthoDB" id="2117591at2759"/>
<dbReference type="EMBL" id="KZ559501">
    <property type="protein sequence ID" value="PLN85895.1"/>
    <property type="molecule type" value="Genomic_DNA"/>
</dbReference>
<accession>A0A2J5I7C1</accession>
<organism evidence="1 2">
    <name type="scientific">Aspergillus taichungensis</name>
    <dbReference type="NCBI Taxonomy" id="482145"/>
    <lineage>
        <taxon>Eukaryota</taxon>
        <taxon>Fungi</taxon>
        <taxon>Dikarya</taxon>
        <taxon>Ascomycota</taxon>
        <taxon>Pezizomycotina</taxon>
        <taxon>Eurotiomycetes</taxon>
        <taxon>Eurotiomycetidae</taxon>
        <taxon>Eurotiales</taxon>
        <taxon>Aspergillaceae</taxon>
        <taxon>Aspergillus</taxon>
        <taxon>Aspergillus subgen. Circumdati</taxon>
    </lineage>
</organism>
<evidence type="ECO:0000313" key="2">
    <source>
        <dbReference type="Proteomes" id="UP000235023"/>
    </source>
</evidence>
<keyword evidence="2" id="KW-1185">Reference proteome</keyword>
<sequence length="163" mass="18452">MNILRRLELLALIPRMEDLHRRGSSLYANQVFTRATMDDAGLSVLWRSTNQDKANMTPAGRVQQTKYLAHDTPKLRYLMRIMAEEGIMFTHPPAKRRVFCQWPAQRVVGSDVPHRELAEEVFAAGGRVASASPQWVTRQRPAPADALRAVEALSSTHYQPTTE</sequence>
<protein>
    <submittedName>
        <fullName evidence="1">Uncharacterized protein</fullName>
    </submittedName>
</protein>
<reference evidence="2" key="1">
    <citation type="submission" date="2017-12" db="EMBL/GenBank/DDBJ databases">
        <authorList>
            <consortium name="DOE Joint Genome Institute"/>
            <person name="Mondo S.J."/>
            <person name="Kjaerbolling I."/>
            <person name="Vesth T.C."/>
            <person name="Frisvad J.C."/>
            <person name="Nybo J.L."/>
            <person name="Theobald S."/>
            <person name="Kuo A."/>
            <person name="Bowyer P."/>
            <person name="Matsuda Y."/>
            <person name="Lyhne E.K."/>
            <person name="Kogle M.E."/>
            <person name="Clum A."/>
            <person name="Lipzen A."/>
            <person name="Salamov A."/>
            <person name="Ngan C.Y."/>
            <person name="Daum C."/>
            <person name="Chiniquy J."/>
            <person name="Barry K."/>
            <person name="LaButti K."/>
            <person name="Haridas S."/>
            <person name="Simmons B.A."/>
            <person name="Magnuson J.K."/>
            <person name="Mortensen U.H."/>
            <person name="Larsen T.O."/>
            <person name="Grigoriev I.V."/>
            <person name="Baker S.E."/>
            <person name="Andersen M.R."/>
            <person name="Nordberg H.P."/>
            <person name="Cantor M.N."/>
            <person name="Hua S.X."/>
        </authorList>
    </citation>
    <scope>NUCLEOTIDE SEQUENCE [LARGE SCALE GENOMIC DNA]</scope>
    <source>
        <strain evidence="2">IBT 19404</strain>
    </source>
</reference>
<evidence type="ECO:0000313" key="1">
    <source>
        <dbReference type="EMBL" id="PLN85895.1"/>
    </source>
</evidence>